<protein>
    <submittedName>
        <fullName evidence="5">LacI family transcriptional regulator</fullName>
    </submittedName>
</protein>
<dbReference type="Proteomes" id="UP000188246">
    <property type="component" value="Chromosome"/>
</dbReference>
<sequence length="330" mass="36771">MKATMKDVAALANVGLGTVSRVINGVKVKDVTREKVEAAIAELNYEPNEYARGLKTNRTNTVALILPTIWHPFFSEYAYYVETELTKSNYKMLLCNADDDLAKERDYIQMVKQNKVDGLIAITYSDIDPFVSADLPIVSIDRHFTEDVCYVTSNNFAGGQLAAKELITRGSKKIGFIGSISAHHNETTKRLSGFKEYCEGNAIDYAVLEMIEPINDFEQQVTDFFTANPSLDGLFVMNDLMAVDVIDYLMLETNQKIGETIQIIGFDGASLVKGRSKLLSTIAQPVQELAKVSVKNILKLISGEEVIKRSVLPVTFHEGKTTFEKMIKKD</sequence>
<evidence type="ECO:0000256" key="4">
    <source>
        <dbReference type="ARBA" id="ARBA00023163"/>
    </source>
</evidence>
<dbReference type="InterPro" id="IPR010982">
    <property type="entry name" value="Lambda_DNA-bd_dom_sf"/>
</dbReference>
<keyword evidence="6" id="KW-1185">Reference proteome</keyword>
<evidence type="ECO:0000313" key="6">
    <source>
        <dbReference type="Proteomes" id="UP000188246"/>
    </source>
</evidence>
<dbReference type="Gene3D" id="3.40.50.2300">
    <property type="match status" value="2"/>
</dbReference>
<dbReference type="InterPro" id="IPR001761">
    <property type="entry name" value="Peripla_BP/Lac1_sug-bd_dom"/>
</dbReference>
<organism evidence="5 6">
    <name type="scientific">Vagococcus penaei</name>
    <dbReference type="NCBI Taxonomy" id="633807"/>
    <lineage>
        <taxon>Bacteria</taxon>
        <taxon>Bacillati</taxon>
        <taxon>Bacillota</taxon>
        <taxon>Bacilli</taxon>
        <taxon>Lactobacillales</taxon>
        <taxon>Enterococcaceae</taxon>
        <taxon>Vagococcus</taxon>
    </lineage>
</organism>
<dbReference type="SUPFAM" id="SSF53822">
    <property type="entry name" value="Periplasmic binding protein-like I"/>
    <property type="match status" value="1"/>
</dbReference>
<proteinExistence type="predicted"/>
<dbReference type="KEGG" id="vpi:BW732_02175"/>
<reference evidence="5 6" key="1">
    <citation type="journal article" date="2010" name="Int. J. Syst. Evol. Microbiol.">
        <title>Vagococcus penaei sp. nov., isolated from spoilage microbiota of cooked shrimp (Penaeus vannamei).</title>
        <authorList>
            <person name="Jaffres E."/>
            <person name="Prevost H."/>
            <person name="Rossero A."/>
            <person name="Joffraud J.J."/>
            <person name="Dousset X."/>
        </authorList>
    </citation>
    <scope>NUCLEOTIDE SEQUENCE [LARGE SCALE GENOMIC DNA]</scope>
    <source>
        <strain evidence="5 6">CD276</strain>
    </source>
</reference>
<keyword evidence="2" id="KW-0805">Transcription regulation</keyword>
<dbReference type="Pfam" id="PF00356">
    <property type="entry name" value="LacI"/>
    <property type="match status" value="1"/>
</dbReference>
<evidence type="ECO:0000256" key="2">
    <source>
        <dbReference type="ARBA" id="ARBA00023015"/>
    </source>
</evidence>
<dbReference type="AlphaFoldDB" id="A0A1Q2D434"/>
<dbReference type="InterPro" id="IPR028082">
    <property type="entry name" value="Peripla_BP_I"/>
</dbReference>
<evidence type="ECO:0000256" key="1">
    <source>
        <dbReference type="ARBA" id="ARBA00022491"/>
    </source>
</evidence>
<dbReference type="STRING" id="633807.BW732_02175"/>
<evidence type="ECO:0000256" key="3">
    <source>
        <dbReference type="ARBA" id="ARBA00023125"/>
    </source>
</evidence>
<dbReference type="Gene3D" id="1.10.260.40">
    <property type="entry name" value="lambda repressor-like DNA-binding domains"/>
    <property type="match status" value="1"/>
</dbReference>
<dbReference type="RefSeq" id="WP_077275252.1">
    <property type="nucleotide sequence ID" value="NZ_CP019609.1"/>
</dbReference>
<dbReference type="GO" id="GO:0003700">
    <property type="term" value="F:DNA-binding transcription factor activity"/>
    <property type="evidence" value="ECO:0007669"/>
    <property type="project" value="TreeGrafter"/>
</dbReference>
<keyword evidence="1" id="KW-0678">Repressor</keyword>
<dbReference type="CDD" id="cd06291">
    <property type="entry name" value="PBP1_Qymf-like"/>
    <property type="match status" value="1"/>
</dbReference>
<dbReference type="GO" id="GO:0000976">
    <property type="term" value="F:transcription cis-regulatory region binding"/>
    <property type="evidence" value="ECO:0007669"/>
    <property type="project" value="TreeGrafter"/>
</dbReference>
<keyword evidence="3" id="KW-0238">DNA-binding</keyword>
<dbReference type="SMART" id="SM00354">
    <property type="entry name" value="HTH_LACI"/>
    <property type="match status" value="1"/>
</dbReference>
<dbReference type="PANTHER" id="PTHR30146:SF95">
    <property type="entry name" value="RIBOSE OPERON REPRESSOR"/>
    <property type="match status" value="1"/>
</dbReference>
<dbReference type="SUPFAM" id="SSF47413">
    <property type="entry name" value="lambda repressor-like DNA-binding domains"/>
    <property type="match status" value="1"/>
</dbReference>
<keyword evidence="4" id="KW-0804">Transcription</keyword>
<dbReference type="Pfam" id="PF00532">
    <property type="entry name" value="Peripla_BP_1"/>
    <property type="match status" value="1"/>
</dbReference>
<accession>A0A1Q2D434</accession>
<name>A0A1Q2D434_9ENTE</name>
<dbReference type="EMBL" id="CP019609">
    <property type="protein sequence ID" value="AQP53154.1"/>
    <property type="molecule type" value="Genomic_DNA"/>
</dbReference>
<dbReference type="PROSITE" id="PS50932">
    <property type="entry name" value="HTH_LACI_2"/>
    <property type="match status" value="1"/>
</dbReference>
<dbReference type="PROSITE" id="PS00356">
    <property type="entry name" value="HTH_LACI_1"/>
    <property type="match status" value="1"/>
</dbReference>
<evidence type="ECO:0000313" key="5">
    <source>
        <dbReference type="EMBL" id="AQP53154.1"/>
    </source>
</evidence>
<dbReference type="PANTHER" id="PTHR30146">
    <property type="entry name" value="LACI-RELATED TRANSCRIPTIONAL REPRESSOR"/>
    <property type="match status" value="1"/>
</dbReference>
<dbReference type="InterPro" id="IPR000843">
    <property type="entry name" value="HTH_LacI"/>
</dbReference>
<gene>
    <name evidence="5" type="ORF">BW732_02175</name>
</gene>
<dbReference type="OrthoDB" id="9796186at2"/>
<dbReference type="CDD" id="cd01392">
    <property type="entry name" value="HTH_LacI"/>
    <property type="match status" value="1"/>
</dbReference>